<sequence>MNVNQRLDEVLKHSSLRVVEMDPQHDARWIAFMQTLPTSVIYHHPAWLSVLEEAYGYKPLHLGCEDASGALHGILPLFYRRGLRSGRLCTSLFDSPLAGPLADDDQARKLLIQKAIERTRAEGGTQFQFKVMSTHFDALVENVMGVPLFETYELALPEQPDRVRLDPKIRWAINKATKLGMQVRLAETIGDLRAWYELYLQTMRRLVAVPKPYRFFEQAWRRLHPQGLLRLLLAEHVQAGHSRLISGFLFLQWGQTVSHIFTGWRREDQQLRPNDLLHWHAIRTATAEGMRWYDFGNVRVGDQGLIHFKSKWGAEARTIYHYSYPTAPLVSQKTVRSSVQSRGSRLRRLGTPLWQHLPTKVIGLTGDLCYVIHYY</sequence>
<dbReference type="GO" id="GO:0008360">
    <property type="term" value="P:regulation of cell shape"/>
    <property type="evidence" value="ECO:0007669"/>
    <property type="project" value="UniProtKB-KW"/>
</dbReference>
<feature type="domain" description="BioF2-like acetyltransferase" evidence="7">
    <location>
        <begin position="168"/>
        <end position="297"/>
    </location>
</feature>
<organism evidence="8 9">
    <name type="scientific">Reticulibacter mediterranei</name>
    <dbReference type="NCBI Taxonomy" id="2778369"/>
    <lineage>
        <taxon>Bacteria</taxon>
        <taxon>Bacillati</taxon>
        <taxon>Chloroflexota</taxon>
        <taxon>Ktedonobacteria</taxon>
        <taxon>Ktedonobacterales</taxon>
        <taxon>Reticulibacteraceae</taxon>
        <taxon>Reticulibacter</taxon>
    </lineage>
</organism>
<dbReference type="PANTHER" id="PTHR36174">
    <property type="entry name" value="LIPID II:GLYCINE GLYCYLTRANSFERASE"/>
    <property type="match status" value="1"/>
</dbReference>
<evidence type="ECO:0000256" key="6">
    <source>
        <dbReference type="ARBA" id="ARBA00023316"/>
    </source>
</evidence>
<keyword evidence="9" id="KW-1185">Reference proteome</keyword>
<comment type="caution">
    <text evidence="8">The sequence shown here is derived from an EMBL/GenBank/DDBJ whole genome shotgun (WGS) entry which is preliminary data.</text>
</comment>
<dbReference type="InterPro" id="IPR016181">
    <property type="entry name" value="Acyl_CoA_acyltransferase"/>
</dbReference>
<dbReference type="SUPFAM" id="SSF55729">
    <property type="entry name" value="Acyl-CoA N-acyltransferases (Nat)"/>
    <property type="match status" value="1"/>
</dbReference>
<proteinExistence type="inferred from homology"/>
<comment type="similarity">
    <text evidence="1">Belongs to the FemABX family.</text>
</comment>
<dbReference type="GO" id="GO:0016755">
    <property type="term" value="F:aminoacyltransferase activity"/>
    <property type="evidence" value="ECO:0007669"/>
    <property type="project" value="InterPro"/>
</dbReference>
<evidence type="ECO:0000256" key="3">
    <source>
        <dbReference type="ARBA" id="ARBA00022960"/>
    </source>
</evidence>
<dbReference type="GO" id="GO:0009252">
    <property type="term" value="P:peptidoglycan biosynthetic process"/>
    <property type="evidence" value="ECO:0007669"/>
    <property type="project" value="UniProtKB-KW"/>
</dbReference>
<keyword evidence="5" id="KW-0012">Acyltransferase</keyword>
<dbReference type="EMBL" id="BNJK01000004">
    <property type="protein sequence ID" value="GHP01159.1"/>
    <property type="molecule type" value="Genomic_DNA"/>
</dbReference>
<keyword evidence="3" id="KW-0133">Cell shape</keyword>
<dbReference type="AlphaFoldDB" id="A0A8J3IZ38"/>
<reference evidence="8" key="1">
    <citation type="submission" date="2020-10" db="EMBL/GenBank/DDBJ databases">
        <title>Taxonomic study of unclassified bacteria belonging to the class Ktedonobacteria.</title>
        <authorList>
            <person name="Yabe S."/>
            <person name="Wang C.M."/>
            <person name="Zheng Y."/>
            <person name="Sakai Y."/>
            <person name="Cavaletti L."/>
            <person name="Monciardini P."/>
            <person name="Donadio S."/>
        </authorList>
    </citation>
    <scope>NUCLEOTIDE SEQUENCE</scope>
    <source>
        <strain evidence="8">ID150040</strain>
    </source>
</reference>
<evidence type="ECO:0000313" key="8">
    <source>
        <dbReference type="EMBL" id="GHP01159.1"/>
    </source>
</evidence>
<keyword evidence="2" id="KW-0808">Transferase</keyword>
<dbReference type="InterPro" id="IPR038740">
    <property type="entry name" value="BioF2-like_GNAT_dom"/>
</dbReference>
<dbReference type="Gene3D" id="3.40.630.30">
    <property type="match status" value="1"/>
</dbReference>
<gene>
    <name evidence="8" type="ORF">KSF_112060</name>
</gene>
<evidence type="ECO:0000256" key="5">
    <source>
        <dbReference type="ARBA" id="ARBA00023315"/>
    </source>
</evidence>
<evidence type="ECO:0000256" key="1">
    <source>
        <dbReference type="ARBA" id="ARBA00009943"/>
    </source>
</evidence>
<keyword evidence="6" id="KW-0961">Cell wall biogenesis/degradation</keyword>
<dbReference type="GO" id="GO:0071555">
    <property type="term" value="P:cell wall organization"/>
    <property type="evidence" value="ECO:0007669"/>
    <property type="project" value="UniProtKB-KW"/>
</dbReference>
<evidence type="ECO:0000256" key="4">
    <source>
        <dbReference type="ARBA" id="ARBA00022984"/>
    </source>
</evidence>
<evidence type="ECO:0000259" key="7">
    <source>
        <dbReference type="Pfam" id="PF13480"/>
    </source>
</evidence>
<evidence type="ECO:0000256" key="2">
    <source>
        <dbReference type="ARBA" id="ARBA00022679"/>
    </source>
</evidence>
<keyword evidence="4" id="KW-0573">Peptidoglycan synthesis</keyword>
<dbReference type="PANTHER" id="PTHR36174:SF1">
    <property type="entry name" value="LIPID II:GLYCINE GLYCYLTRANSFERASE"/>
    <property type="match status" value="1"/>
</dbReference>
<dbReference type="Proteomes" id="UP000597444">
    <property type="component" value="Unassembled WGS sequence"/>
</dbReference>
<evidence type="ECO:0000313" key="9">
    <source>
        <dbReference type="Proteomes" id="UP000597444"/>
    </source>
</evidence>
<dbReference type="PROSITE" id="PS51191">
    <property type="entry name" value="FEMABX"/>
    <property type="match status" value="1"/>
</dbReference>
<name>A0A8J3IZ38_9CHLR</name>
<dbReference type="RefSeq" id="WP_220211717.1">
    <property type="nucleotide sequence ID" value="NZ_BNJK01000004.1"/>
</dbReference>
<accession>A0A8J3IZ38</accession>
<dbReference type="Pfam" id="PF13480">
    <property type="entry name" value="Acetyltransf_6"/>
    <property type="match status" value="1"/>
</dbReference>
<dbReference type="InterPro" id="IPR003447">
    <property type="entry name" value="FEMABX"/>
</dbReference>
<protein>
    <recommendedName>
        <fullName evidence="7">BioF2-like acetyltransferase domain-containing protein</fullName>
    </recommendedName>
</protein>
<dbReference type="InterPro" id="IPR050644">
    <property type="entry name" value="PG_Glycine_Bridge_Synth"/>
</dbReference>